<evidence type="ECO:0000259" key="3">
    <source>
        <dbReference type="Pfam" id="PF14016"/>
    </source>
</evidence>
<keyword evidence="5" id="KW-1185">Reference proteome</keyword>
<feature type="region of interest" description="Disordered" evidence="1">
    <location>
        <begin position="65"/>
        <end position="201"/>
    </location>
</feature>
<name>A0ABT5SWZ7_9PSEU</name>
<comment type="caution">
    <text evidence="4">The sequence shown here is derived from an EMBL/GenBank/DDBJ whole genome shotgun (WGS) entry which is preliminary data.</text>
</comment>
<sequence length="322" mass="31886">MWEPVGPLAPSVYWRRRVLALGVVTFVLGGFVWALVGLVGLVGLAGGEPEPATVEARARAAAMAGADPESRAAPAGADTDTRGPIEAALPDTPPGALPAPPTVGQPGAPPTVVPPGDGPGLAPTPVPDGALLVPPGGTGFRGFLPPGVPTGSAGPLLATPTTTPAPGTSVPPSTTTPTTTPPESSTASAPEPGPCADGDLSITARTDATSYPAGSKPVLSLVVTNTGDAPCVRDLDAAKQAVAVVRTPGDGLWGSNDCSPGDTDDVRTLAPGEEAVFSVRWSGKTSMPGCAGERTVVPPGTYQLLARLDGIISEPVSFTLAG</sequence>
<protein>
    <submittedName>
        <fullName evidence="4">DUF4232 domain-containing protein</fullName>
    </submittedName>
</protein>
<accession>A0ABT5SWZ7</accession>
<keyword evidence="2" id="KW-1133">Transmembrane helix</keyword>
<keyword evidence="2" id="KW-0472">Membrane</keyword>
<proteinExistence type="predicted"/>
<dbReference type="RefSeq" id="WP_274201908.1">
    <property type="nucleotide sequence ID" value="NZ_JAQZAO010000008.1"/>
</dbReference>
<dbReference type="Proteomes" id="UP001300763">
    <property type="component" value="Unassembled WGS sequence"/>
</dbReference>
<evidence type="ECO:0000256" key="2">
    <source>
        <dbReference type="SAM" id="Phobius"/>
    </source>
</evidence>
<dbReference type="EMBL" id="JAQZAO010000008">
    <property type="protein sequence ID" value="MDD7967377.1"/>
    <property type="molecule type" value="Genomic_DNA"/>
</dbReference>
<evidence type="ECO:0000313" key="4">
    <source>
        <dbReference type="EMBL" id="MDD7967377.1"/>
    </source>
</evidence>
<keyword evidence="2" id="KW-0812">Transmembrane</keyword>
<dbReference type="Pfam" id="PF14016">
    <property type="entry name" value="DUF4232"/>
    <property type="match status" value="1"/>
</dbReference>
<feature type="compositionally biased region" description="Pro residues" evidence="1">
    <location>
        <begin position="91"/>
        <end position="126"/>
    </location>
</feature>
<feature type="transmembrane region" description="Helical" evidence="2">
    <location>
        <begin position="18"/>
        <end position="45"/>
    </location>
</feature>
<evidence type="ECO:0000256" key="1">
    <source>
        <dbReference type="SAM" id="MobiDB-lite"/>
    </source>
</evidence>
<reference evidence="4 5" key="1">
    <citation type="submission" date="2023-02" db="EMBL/GenBank/DDBJ databases">
        <title>Genome sequencing required for Actinomycetospora new species description.</title>
        <authorList>
            <person name="Saimee Y."/>
            <person name="Duangmal K."/>
        </authorList>
    </citation>
    <scope>NUCLEOTIDE SEQUENCE [LARGE SCALE GENOMIC DNA]</scope>
    <source>
        <strain evidence="4 5">DW7H6</strain>
    </source>
</reference>
<evidence type="ECO:0000313" key="5">
    <source>
        <dbReference type="Proteomes" id="UP001300763"/>
    </source>
</evidence>
<feature type="compositionally biased region" description="Low complexity" evidence="1">
    <location>
        <begin position="152"/>
        <end position="190"/>
    </location>
</feature>
<dbReference type="InterPro" id="IPR025326">
    <property type="entry name" value="DUF4232"/>
</dbReference>
<gene>
    <name evidence="4" type="ORF">PGB27_18730</name>
</gene>
<feature type="domain" description="DUF4232" evidence="3">
    <location>
        <begin position="195"/>
        <end position="299"/>
    </location>
</feature>
<organism evidence="4 5">
    <name type="scientific">Actinomycetospora lemnae</name>
    <dbReference type="NCBI Taxonomy" id="3019891"/>
    <lineage>
        <taxon>Bacteria</taxon>
        <taxon>Bacillati</taxon>
        <taxon>Actinomycetota</taxon>
        <taxon>Actinomycetes</taxon>
        <taxon>Pseudonocardiales</taxon>
        <taxon>Pseudonocardiaceae</taxon>
        <taxon>Actinomycetospora</taxon>
    </lineage>
</organism>